<dbReference type="InterPro" id="IPR001647">
    <property type="entry name" value="HTH_TetR"/>
</dbReference>
<dbReference type="RefSeq" id="WP_165870269.1">
    <property type="nucleotide sequence ID" value="NZ_SLYB01000046.1"/>
</dbReference>
<evidence type="ECO:0000256" key="1">
    <source>
        <dbReference type="ARBA" id="ARBA00023125"/>
    </source>
</evidence>
<evidence type="ECO:0000313" key="4">
    <source>
        <dbReference type="EMBL" id="TCP88818.1"/>
    </source>
</evidence>
<comment type="caution">
    <text evidence="4">The sequence shown here is derived from an EMBL/GenBank/DDBJ whole genome shotgun (WGS) entry which is preliminary data.</text>
</comment>
<evidence type="ECO:0000256" key="2">
    <source>
        <dbReference type="PROSITE-ProRule" id="PRU00335"/>
    </source>
</evidence>
<dbReference type="Pfam" id="PF00440">
    <property type="entry name" value="TetR_N"/>
    <property type="match status" value="1"/>
</dbReference>
<dbReference type="EMBL" id="SLYB01000046">
    <property type="protein sequence ID" value="TCP88818.1"/>
    <property type="molecule type" value="Genomic_DNA"/>
</dbReference>
<feature type="DNA-binding region" description="H-T-H motif" evidence="2">
    <location>
        <begin position="27"/>
        <end position="46"/>
    </location>
</feature>
<proteinExistence type="predicted"/>
<dbReference type="Proteomes" id="UP000295763">
    <property type="component" value="Unassembled WGS sequence"/>
</dbReference>
<reference evidence="4 5" key="1">
    <citation type="submission" date="2019-03" db="EMBL/GenBank/DDBJ databases">
        <title>Genomic Encyclopedia of Type Strains, Phase IV (KMG-IV): sequencing the most valuable type-strain genomes for metagenomic binning, comparative biology and taxonomic classification.</title>
        <authorList>
            <person name="Goeker M."/>
        </authorList>
    </citation>
    <scope>NUCLEOTIDE SEQUENCE [LARGE SCALE GENOMIC DNA]</scope>
    <source>
        <strain evidence="4 5">DSM 28404</strain>
    </source>
</reference>
<sequence length="196" mass="22820">MTNIKNRTQKYLLETALDLLNKGIYPTVQDVAKEAEISRATAYRYFPTQTSLIQAIVEICLQPILEWQPSEQLPLKRIHQLLDFAYPILEEHESAFRAALSISLQEWEANKRNEHLVRGHRRDILDNIAHPLKNRLSEQAYNKLLYAYSLIYGPEVFVVLKDIWNLELQEITHITKWIADAVTTYALKENTGSEEE</sequence>
<keyword evidence="1 2" id="KW-0238">DNA-binding</keyword>
<evidence type="ECO:0000259" key="3">
    <source>
        <dbReference type="PROSITE" id="PS50977"/>
    </source>
</evidence>
<dbReference type="InterPro" id="IPR023772">
    <property type="entry name" value="DNA-bd_HTH_TetR-type_CS"/>
</dbReference>
<dbReference type="Gene3D" id="1.10.357.10">
    <property type="entry name" value="Tetracycline Repressor, domain 2"/>
    <property type="match status" value="1"/>
</dbReference>
<accession>A0A4R2SWB8</accession>
<dbReference type="AlphaFoldDB" id="A0A4R2SWB8"/>
<dbReference type="SUPFAM" id="SSF46689">
    <property type="entry name" value="Homeodomain-like"/>
    <property type="match status" value="1"/>
</dbReference>
<evidence type="ECO:0000313" key="5">
    <source>
        <dbReference type="Proteomes" id="UP000295763"/>
    </source>
</evidence>
<gene>
    <name evidence="4" type="ORF">EDC44_1469</name>
</gene>
<feature type="domain" description="HTH tetR-type" evidence="3">
    <location>
        <begin position="6"/>
        <end position="64"/>
    </location>
</feature>
<protein>
    <submittedName>
        <fullName evidence="4">TetR family transcriptional regulator</fullName>
    </submittedName>
</protein>
<dbReference type="InterPro" id="IPR009057">
    <property type="entry name" value="Homeodomain-like_sf"/>
</dbReference>
<dbReference type="GO" id="GO:0003677">
    <property type="term" value="F:DNA binding"/>
    <property type="evidence" value="ECO:0007669"/>
    <property type="project" value="UniProtKB-UniRule"/>
</dbReference>
<dbReference type="PROSITE" id="PS50977">
    <property type="entry name" value="HTH_TETR_2"/>
    <property type="match status" value="1"/>
</dbReference>
<keyword evidence="5" id="KW-1185">Reference proteome</keyword>
<organism evidence="4 5">
    <name type="scientific">Cricetibacter osteomyelitidis</name>
    <dbReference type="NCBI Taxonomy" id="1521931"/>
    <lineage>
        <taxon>Bacteria</taxon>
        <taxon>Pseudomonadati</taxon>
        <taxon>Pseudomonadota</taxon>
        <taxon>Gammaproteobacteria</taxon>
        <taxon>Pasteurellales</taxon>
        <taxon>Pasteurellaceae</taxon>
        <taxon>Cricetibacter</taxon>
    </lineage>
</organism>
<dbReference type="PROSITE" id="PS01081">
    <property type="entry name" value="HTH_TETR_1"/>
    <property type="match status" value="1"/>
</dbReference>
<name>A0A4R2SWB8_9PAST</name>